<dbReference type="OrthoDB" id="2087905at2"/>
<dbReference type="InterPro" id="IPR007560">
    <property type="entry name" value="Restrct_endonuc_IV_Mrr"/>
</dbReference>
<dbReference type="SUPFAM" id="SSF52980">
    <property type="entry name" value="Restriction endonuclease-like"/>
    <property type="match status" value="1"/>
</dbReference>
<evidence type="ECO:0000259" key="1">
    <source>
        <dbReference type="Pfam" id="PF04471"/>
    </source>
</evidence>
<dbReference type="EMBL" id="LDOV01000032">
    <property type="protein sequence ID" value="KLU99377.1"/>
    <property type="molecule type" value="Genomic_DNA"/>
</dbReference>
<dbReference type="AlphaFoldDB" id="A0A0J1GI45"/>
<gene>
    <name evidence="2" type="ORF">ABT58_17845</name>
</gene>
<accession>A0A0J1GI45</accession>
<comment type="caution">
    <text evidence="2">The sequence shown here is derived from an EMBL/GenBank/DDBJ whole genome shotgun (WGS) entry which is preliminary data.</text>
</comment>
<dbReference type="Proteomes" id="UP000036426">
    <property type="component" value="Unassembled WGS sequence"/>
</dbReference>
<sequence>MHDKQYLLIRSPKALIKESTVGYGWSKVNFSEYTTASALLKHGFSEKNINIGKKRKQITRYFNIKQDDLLVIPTTKAIILAIASGNKSFLATPLQPNTHNRIHVDYITTDGEIVYIPRSNLSNALQKRLRVRTAIVDLSDFADELNEHCQALSNGTLLTWNDKVISLQTDAENHFKKTLLNRLQKGTDTAIISGGEGLEKLIAKILNINGYEAVIPAKNQFQGITDADILAERHNELTGDREQLIIQVKHHKGQTSDKGVRQLIDYPTNNDDYRFHRKLLITTGSLSEEVQSLAEQHDIATLDGEEFIEWLYDNISLLDKSTLSMLGVFIGPSLI</sequence>
<dbReference type="Pfam" id="PF04471">
    <property type="entry name" value="Mrr_cat"/>
    <property type="match status" value="1"/>
</dbReference>
<feature type="domain" description="Restriction endonuclease type IV Mrr" evidence="1">
    <location>
        <begin position="195"/>
        <end position="311"/>
    </location>
</feature>
<protein>
    <recommendedName>
        <fullName evidence="1">Restriction endonuclease type IV Mrr domain-containing protein</fullName>
    </recommendedName>
</protein>
<keyword evidence="3" id="KW-1185">Reference proteome</keyword>
<name>A0A0J1GI45_9GAMM</name>
<dbReference type="InterPro" id="IPR011335">
    <property type="entry name" value="Restrct_endonuc-II-like"/>
</dbReference>
<dbReference type="Gene3D" id="3.40.1350.10">
    <property type="match status" value="1"/>
</dbReference>
<evidence type="ECO:0000313" key="3">
    <source>
        <dbReference type="Proteomes" id="UP000036426"/>
    </source>
</evidence>
<dbReference type="RefSeq" id="WP_047875802.1">
    <property type="nucleotide sequence ID" value="NZ_BMYC01000026.1"/>
</dbReference>
<dbReference type="PATRIC" id="fig|754436.4.peg.3780"/>
<proteinExistence type="predicted"/>
<dbReference type="GO" id="GO:0003677">
    <property type="term" value="F:DNA binding"/>
    <property type="evidence" value="ECO:0007669"/>
    <property type="project" value="InterPro"/>
</dbReference>
<dbReference type="InterPro" id="IPR011856">
    <property type="entry name" value="tRNA_endonuc-like_dom_sf"/>
</dbReference>
<evidence type="ECO:0000313" key="2">
    <source>
        <dbReference type="EMBL" id="KLU99377.1"/>
    </source>
</evidence>
<reference evidence="2 3" key="1">
    <citation type="submission" date="2015-05" db="EMBL/GenBank/DDBJ databases">
        <title>Photobacterium galathea sp. nov.</title>
        <authorList>
            <person name="Machado H."/>
            <person name="Gram L."/>
        </authorList>
    </citation>
    <scope>NUCLEOTIDE SEQUENCE [LARGE SCALE GENOMIC DNA]</scope>
    <source>
        <strain evidence="2 3">DSM 25995</strain>
    </source>
</reference>
<dbReference type="GO" id="GO:0004519">
    <property type="term" value="F:endonuclease activity"/>
    <property type="evidence" value="ECO:0007669"/>
    <property type="project" value="InterPro"/>
</dbReference>
<organism evidence="2 3">
    <name type="scientific">Photobacterium aphoticum</name>
    <dbReference type="NCBI Taxonomy" id="754436"/>
    <lineage>
        <taxon>Bacteria</taxon>
        <taxon>Pseudomonadati</taxon>
        <taxon>Pseudomonadota</taxon>
        <taxon>Gammaproteobacteria</taxon>
        <taxon>Vibrionales</taxon>
        <taxon>Vibrionaceae</taxon>
        <taxon>Photobacterium</taxon>
    </lineage>
</organism>
<dbReference type="GO" id="GO:0009307">
    <property type="term" value="P:DNA restriction-modification system"/>
    <property type="evidence" value="ECO:0007669"/>
    <property type="project" value="InterPro"/>
</dbReference>